<dbReference type="InterPro" id="IPR012994">
    <property type="entry name" value="YbgT_YccB"/>
</dbReference>
<sequence>MWYLAWMLGVLLACSLGIINALWYEQVEANENAEGIDEDQHS</sequence>
<dbReference type="OrthoDB" id="9806372at2"/>
<dbReference type="NCBIfam" id="TIGR02106">
    <property type="entry name" value="cyd_oper_ybgT"/>
    <property type="match status" value="1"/>
</dbReference>
<gene>
    <name evidence="1" type="ordered locus">Ping_0722</name>
</gene>
<proteinExistence type="predicted"/>
<dbReference type="HOGENOM" id="CLU_207013_4_0_6"/>
<dbReference type="KEGG" id="pin:Ping_0722"/>
<keyword evidence="2" id="KW-1185">Reference proteome</keyword>
<accession>A1SSV9</accession>
<reference evidence="1 2" key="1">
    <citation type="submission" date="2007-01" db="EMBL/GenBank/DDBJ databases">
        <title>Complete sequence of Psychromonas ingrahamii 37.</title>
        <authorList>
            <consortium name="US DOE Joint Genome Institute"/>
            <person name="Copeland A."/>
            <person name="Lucas S."/>
            <person name="Lapidus A."/>
            <person name="Barry K."/>
            <person name="Detter J.C."/>
            <person name="Glavina del Rio T."/>
            <person name="Hammon N."/>
            <person name="Israni S."/>
            <person name="Dalin E."/>
            <person name="Tice H."/>
            <person name="Pitluck S."/>
            <person name="Thompson L.S."/>
            <person name="Brettin T."/>
            <person name="Bruce D."/>
            <person name="Han C."/>
            <person name="Tapia R."/>
            <person name="Schmutz J."/>
            <person name="Larimer F."/>
            <person name="Land M."/>
            <person name="Hauser L."/>
            <person name="Kyrpides N."/>
            <person name="Ivanova N."/>
            <person name="Staley J."/>
            <person name="Richardson P."/>
        </authorList>
    </citation>
    <scope>NUCLEOTIDE SEQUENCE [LARGE SCALE GENOMIC DNA]</scope>
    <source>
        <strain evidence="1 2">37</strain>
    </source>
</reference>
<evidence type="ECO:0000313" key="2">
    <source>
        <dbReference type="Proteomes" id="UP000000639"/>
    </source>
</evidence>
<name>A1SSV9_PSYIN</name>
<dbReference type="Proteomes" id="UP000000639">
    <property type="component" value="Chromosome"/>
</dbReference>
<dbReference type="Pfam" id="PF08173">
    <property type="entry name" value="YbgT_YccB"/>
    <property type="match status" value="1"/>
</dbReference>
<dbReference type="EMBL" id="CP000510">
    <property type="protein sequence ID" value="ABM02574.1"/>
    <property type="molecule type" value="Genomic_DNA"/>
</dbReference>
<evidence type="ECO:0000313" key="1">
    <source>
        <dbReference type="EMBL" id="ABM02574.1"/>
    </source>
</evidence>
<dbReference type="eggNOG" id="COG4890">
    <property type="taxonomic scope" value="Bacteria"/>
</dbReference>
<dbReference type="AlphaFoldDB" id="A1SSV9"/>
<dbReference type="InterPro" id="IPR011724">
    <property type="entry name" value="Cyd_oper_YbgT"/>
</dbReference>
<dbReference type="RefSeq" id="WP_011769133.1">
    <property type="nucleotide sequence ID" value="NC_008709.1"/>
</dbReference>
<dbReference type="STRING" id="357804.Ping_0722"/>
<protein>
    <submittedName>
        <fullName evidence="1">Cyd operon protein YbgT</fullName>
    </submittedName>
</protein>
<organism evidence="1 2">
    <name type="scientific">Psychromonas ingrahamii (strain DSM 17664 / CCUG 51855 / 37)</name>
    <dbReference type="NCBI Taxonomy" id="357804"/>
    <lineage>
        <taxon>Bacteria</taxon>
        <taxon>Pseudomonadati</taxon>
        <taxon>Pseudomonadota</taxon>
        <taxon>Gammaproteobacteria</taxon>
        <taxon>Alteromonadales</taxon>
        <taxon>Psychromonadaceae</taxon>
        <taxon>Psychromonas</taxon>
    </lineage>
</organism>